<comment type="caution">
    <text evidence="2">The sequence shown here is derived from an EMBL/GenBank/DDBJ whole genome shotgun (WGS) entry which is preliminary data.</text>
</comment>
<sequence>MTPEEMTAARHALSKLWGLGRLLTYGEMAHILRLRPENGSDTVTKWESGRSPISGPVSVAVEMMLAGAIPPTKDEALALTHARTSPRGPLGENAVGWKKGQRGKHDE</sequence>
<dbReference type="RefSeq" id="WP_147080021.1">
    <property type="nucleotide sequence ID" value="NZ_BJZT01000032.1"/>
</dbReference>
<keyword evidence="3" id="KW-1185">Reference proteome</keyword>
<protein>
    <submittedName>
        <fullName evidence="2">Uncharacterized protein</fullName>
    </submittedName>
</protein>
<proteinExistence type="predicted"/>
<name>A0A512ISC5_9HYPH</name>
<organism evidence="2 3">
    <name type="scientific">Methylobacterium haplocladii</name>
    <dbReference type="NCBI Taxonomy" id="1176176"/>
    <lineage>
        <taxon>Bacteria</taxon>
        <taxon>Pseudomonadati</taxon>
        <taxon>Pseudomonadota</taxon>
        <taxon>Alphaproteobacteria</taxon>
        <taxon>Hyphomicrobiales</taxon>
        <taxon>Methylobacteriaceae</taxon>
        <taxon>Methylobacterium</taxon>
    </lineage>
</organism>
<accession>A0A512ISC5</accession>
<dbReference type="OrthoDB" id="8456469at2"/>
<dbReference type="EMBL" id="BJZT01000032">
    <property type="protein sequence ID" value="GEP00600.1"/>
    <property type="molecule type" value="Genomic_DNA"/>
</dbReference>
<gene>
    <name evidence="2" type="ORF">MHA02_29870</name>
</gene>
<dbReference type="AlphaFoldDB" id="A0A512ISC5"/>
<reference evidence="2 3" key="1">
    <citation type="submission" date="2019-07" db="EMBL/GenBank/DDBJ databases">
        <title>Whole genome shotgun sequence of Methylobacterium haplocladii NBRC 107714.</title>
        <authorList>
            <person name="Hosoyama A."/>
            <person name="Uohara A."/>
            <person name="Ohji S."/>
            <person name="Ichikawa N."/>
        </authorList>
    </citation>
    <scope>NUCLEOTIDE SEQUENCE [LARGE SCALE GENOMIC DNA]</scope>
    <source>
        <strain evidence="2 3">NBRC 107714</strain>
    </source>
</reference>
<feature type="region of interest" description="Disordered" evidence="1">
    <location>
        <begin position="83"/>
        <end position="107"/>
    </location>
</feature>
<dbReference type="Proteomes" id="UP000321258">
    <property type="component" value="Unassembled WGS sequence"/>
</dbReference>
<evidence type="ECO:0000313" key="2">
    <source>
        <dbReference type="EMBL" id="GEP00600.1"/>
    </source>
</evidence>
<evidence type="ECO:0000256" key="1">
    <source>
        <dbReference type="SAM" id="MobiDB-lite"/>
    </source>
</evidence>
<evidence type="ECO:0000313" key="3">
    <source>
        <dbReference type="Proteomes" id="UP000321258"/>
    </source>
</evidence>